<evidence type="ECO:0000313" key="2">
    <source>
        <dbReference type="Proteomes" id="UP000655523"/>
    </source>
</evidence>
<dbReference type="EMBL" id="WOEZ01000266">
    <property type="protein sequence ID" value="NPT61398.1"/>
    <property type="molecule type" value="Genomic_DNA"/>
</dbReference>
<name>A0A972NX08_9BURK</name>
<accession>A0A972NX08</accession>
<keyword evidence="2" id="KW-1185">Reference proteome</keyword>
<gene>
    <name evidence="1" type="ORF">GNZ13_44420</name>
</gene>
<organism evidence="1 2">
    <name type="scientific">Paraburkholderia elongata</name>
    <dbReference type="NCBI Taxonomy" id="2675747"/>
    <lineage>
        <taxon>Bacteria</taxon>
        <taxon>Pseudomonadati</taxon>
        <taxon>Pseudomonadota</taxon>
        <taxon>Betaproteobacteria</taxon>
        <taxon>Burkholderiales</taxon>
        <taxon>Burkholderiaceae</taxon>
        <taxon>Paraburkholderia</taxon>
    </lineage>
</organism>
<proteinExistence type="predicted"/>
<dbReference type="AlphaFoldDB" id="A0A972NX08"/>
<dbReference type="Proteomes" id="UP000655523">
    <property type="component" value="Unassembled WGS sequence"/>
</dbReference>
<evidence type="ECO:0000313" key="1">
    <source>
        <dbReference type="EMBL" id="NPT61398.1"/>
    </source>
</evidence>
<dbReference type="RefSeq" id="WP_172177030.1">
    <property type="nucleotide sequence ID" value="NZ_WOEZ01000266.1"/>
</dbReference>
<reference evidence="1 2" key="1">
    <citation type="submission" date="2019-11" db="EMBL/GenBank/DDBJ databases">
        <title>Metabolism of dissolved organic matter in forest soils.</title>
        <authorList>
            <person name="Cyle K.T."/>
            <person name="Wilhelm R.C."/>
            <person name="Martinez C.E."/>
        </authorList>
    </citation>
    <scope>NUCLEOTIDE SEQUENCE [LARGE SCALE GENOMIC DNA]</scope>
    <source>
        <strain evidence="1 2">5N</strain>
    </source>
</reference>
<comment type="caution">
    <text evidence="1">The sequence shown here is derived from an EMBL/GenBank/DDBJ whole genome shotgun (WGS) entry which is preliminary data.</text>
</comment>
<sequence>MKHETLKGIAQLQSRQRERLAEDATRTLRDRNLTLSQRELLGRMRLALIDIDVGTVFGQDQENYVSRYVYEAVQQVLNDIRLVLLEYGCPPEATVTDWLRERLEATK</sequence>
<protein>
    <submittedName>
        <fullName evidence="1">Uncharacterized protein</fullName>
    </submittedName>
</protein>